<keyword evidence="1" id="KW-0472">Membrane</keyword>
<name>A0A564ZKK2_9BACT</name>
<evidence type="ECO:0000313" key="2">
    <source>
        <dbReference type="EMBL" id="VUZ85859.1"/>
    </source>
</evidence>
<dbReference type="AlphaFoldDB" id="A0A564ZKK2"/>
<sequence length="301" mass="31561">SGGGWGSAPLPKPGAVAEGLEQMGIRGRKGQEGAREKEGGRVMKYVAAIGCAVLMAVSGASQAWAHGGSMGGITENDLCSMEKGQYFIHFSAYQHATAGAATQLAQAKGLKDADLRRYLDAMKEEFQSYCRDIPKTGKATLTFDLISDALRRIPVAVRVVEASERGDSETVLYIPQQVYPSGVVKAETDFAKAGKYRAVVEVEEHAAHGSHAGGAAEVVGHGHDGDGAAAVTETHVSTAEEEAYHAYDSTFGFPFTVGLKTTRSHGGASSSVMSNPAILVTAVAGMAIGTVLYVRRKKKVA</sequence>
<dbReference type="Proteomes" id="UP000334340">
    <property type="component" value="Unassembled WGS sequence"/>
</dbReference>
<accession>A0A564ZKK2</accession>
<gene>
    <name evidence="2" type="ORF">MELA_02245</name>
</gene>
<evidence type="ECO:0000313" key="3">
    <source>
        <dbReference type="Proteomes" id="UP000334340"/>
    </source>
</evidence>
<evidence type="ECO:0000256" key="1">
    <source>
        <dbReference type="SAM" id="Phobius"/>
    </source>
</evidence>
<keyword evidence="1" id="KW-1133">Transmembrane helix</keyword>
<keyword evidence="3" id="KW-1185">Reference proteome</keyword>
<reference evidence="2 3" key="1">
    <citation type="submission" date="2019-07" db="EMBL/GenBank/DDBJ databases">
        <authorList>
            <person name="Cremers G."/>
        </authorList>
    </citation>
    <scope>NUCLEOTIDE SEQUENCE [LARGE SCALE GENOMIC DNA]</scope>
</reference>
<dbReference type="EMBL" id="CABIKM010000036">
    <property type="protein sequence ID" value="VUZ85859.1"/>
    <property type="molecule type" value="Genomic_DNA"/>
</dbReference>
<feature type="non-terminal residue" evidence="2">
    <location>
        <position position="1"/>
    </location>
</feature>
<keyword evidence="1" id="KW-0812">Transmembrane</keyword>
<organism evidence="2 3">
    <name type="scientific">Candidatus Methylomirabilis lanthanidiphila</name>
    <dbReference type="NCBI Taxonomy" id="2211376"/>
    <lineage>
        <taxon>Bacteria</taxon>
        <taxon>Candidatus Methylomirabilota</taxon>
        <taxon>Candidatus Methylomirabilia</taxon>
        <taxon>Candidatus Methylomirabilales</taxon>
        <taxon>Candidatus Methylomirabilaceae</taxon>
        <taxon>Candidatus Methylomirabilis</taxon>
    </lineage>
</organism>
<protein>
    <submittedName>
        <fullName evidence="2">Uncharacterized protein</fullName>
    </submittedName>
</protein>
<proteinExistence type="predicted"/>
<feature type="transmembrane region" description="Helical" evidence="1">
    <location>
        <begin position="277"/>
        <end position="294"/>
    </location>
</feature>